<gene>
    <name evidence="2" type="ORF">J2Z44_000004</name>
</gene>
<accession>A0ABS4JXG6</accession>
<feature type="transmembrane region" description="Helical" evidence="1">
    <location>
        <begin position="57"/>
        <end position="77"/>
    </location>
</feature>
<evidence type="ECO:0000313" key="2">
    <source>
        <dbReference type="EMBL" id="MBP2020223.1"/>
    </source>
</evidence>
<keyword evidence="1" id="KW-0812">Transmembrane</keyword>
<evidence type="ECO:0000256" key="1">
    <source>
        <dbReference type="SAM" id="Phobius"/>
    </source>
</evidence>
<comment type="caution">
    <text evidence="2">The sequence shown here is derived from an EMBL/GenBank/DDBJ whole genome shotgun (WGS) entry which is preliminary data.</text>
</comment>
<keyword evidence="1" id="KW-1133">Transmembrane helix</keyword>
<name>A0ABS4JXG6_9CLOT</name>
<dbReference type="InterPro" id="IPR010690">
    <property type="entry name" value="YqfD"/>
</dbReference>
<dbReference type="Pfam" id="PF06898">
    <property type="entry name" value="YqfD"/>
    <property type="match status" value="1"/>
</dbReference>
<dbReference type="EMBL" id="JAGGLL010000001">
    <property type="protein sequence ID" value="MBP2020223.1"/>
    <property type="molecule type" value="Genomic_DNA"/>
</dbReference>
<keyword evidence="1" id="KW-0472">Membrane</keyword>
<sequence length="345" mass="39345">MQIKNIKKNNVASLSLEIRLCDYKILEEAARKTQSKIKIEKRRGLTFVFLKLKSRKALLAGVVVFFSVLYYLSSFIWKIEIVTKHHLTPLELRMLVQSYGINPGVKKSAIDVEKLEDKIVKDTDEVMWVKARIEGSKLSIEVVERQAPPKLKEQQLTGNVVAKMDGVVERIYTTSGTAATEPGKVIKKGDLLIKGEQGKEGKVYTIKAEGKVYARTFYEDTAELPLTYVEKVKTGNTMKNYYFTFKDKKFYVKNSLNNFELYDKIENNGGIIKSDVYYELSENEKPTDPEALAKDLENKIKLNLDKSVKVIEVTPSIEKLQDKYLIKVLVIAEEDIGMDEVVPNQ</sequence>
<protein>
    <recommendedName>
        <fullName evidence="4">Sporulation protein YqfD</fullName>
    </recommendedName>
</protein>
<dbReference type="Proteomes" id="UP001519308">
    <property type="component" value="Unassembled WGS sequence"/>
</dbReference>
<reference evidence="2 3" key="1">
    <citation type="submission" date="2021-03" db="EMBL/GenBank/DDBJ databases">
        <title>Genomic Encyclopedia of Type Strains, Phase IV (KMG-IV): sequencing the most valuable type-strain genomes for metagenomic binning, comparative biology and taxonomic classification.</title>
        <authorList>
            <person name="Goeker M."/>
        </authorList>
    </citation>
    <scope>NUCLEOTIDE SEQUENCE [LARGE SCALE GENOMIC DNA]</scope>
    <source>
        <strain evidence="2 3">DSM 28650</strain>
    </source>
</reference>
<keyword evidence="3" id="KW-1185">Reference proteome</keyword>
<dbReference type="NCBIfam" id="TIGR02876">
    <property type="entry name" value="spore_yqfD"/>
    <property type="match status" value="1"/>
</dbReference>
<evidence type="ECO:0008006" key="4">
    <source>
        <dbReference type="Google" id="ProtNLM"/>
    </source>
</evidence>
<proteinExistence type="predicted"/>
<evidence type="ECO:0000313" key="3">
    <source>
        <dbReference type="Proteomes" id="UP001519308"/>
    </source>
</evidence>
<organism evidence="2 3">
    <name type="scientific">Clostridium punense</name>
    <dbReference type="NCBI Taxonomy" id="1054297"/>
    <lineage>
        <taxon>Bacteria</taxon>
        <taxon>Bacillati</taxon>
        <taxon>Bacillota</taxon>
        <taxon>Clostridia</taxon>
        <taxon>Eubacteriales</taxon>
        <taxon>Clostridiaceae</taxon>
        <taxon>Clostridium</taxon>
    </lineage>
</organism>